<keyword evidence="9" id="KW-0472">Membrane</keyword>
<keyword evidence="4" id="KW-0410">Iron transport</keyword>
<evidence type="ECO:0000256" key="9">
    <source>
        <dbReference type="ARBA" id="ARBA00023136"/>
    </source>
</evidence>
<dbReference type="Proteomes" id="UP001207408">
    <property type="component" value="Unassembled WGS sequence"/>
</dbReference>
<organism evidence="12 13">
    <name type="scientific">Plebeiibacterium marinum</name>
    <dbReference type="NCBI Taxonomy" id="2992111"/>
    <lineage>
        <taxon>Bacteria</taxon>
        <taxon>Pseudomonadati</taxon>
        <taxon>Bacteroidota</taxon>
        <taxon>Bacteroidia</taxon>
        <taxon>Marinilabiliales</taxon>
        <taxon>Marinilabiliaceae</taxon>
        <taxon>Plebeiibacterium</taxon>
    </lineage>
</organism>
<keyword evidence="7" id="KW-0408">Iron</keyword>
<comment type="caution">
    <text evidence="12">The sequence shown here is derived from an EMBL/GenBank/DDBJ whole genome shotgun (WGS) entry which is preliminary data.</text>
</comment>
<dbReference type="RefSeq" id="WP_301197747.1">
    <property type="nucleotide sequence ID" value="NZ_JAPDPI010000003.1"/>
</dbReference>
<keyword evidence="10" id="KW-0998">Cell outer membrane</keyword>
<evidence type="ECO:0000256" key="3">
    <source>
        <dbReference type="ARBA" id="ARBA00022452"/>
    </source>
</evidence>
<evidence type="ECO:0000256" key="11">
    <source>
        <dbReference type="SAM" id="SignalP"/>
    </source>
</evidence>
<dbReference type="AlphaFoldDB" id="A0AAE3MBQ9"/>
<evidence type="ECO:0000256" key="4">
    <source>
        <dbReference type="ARBA" id="ARBA00022496"/>
    </source>
</evidence>
<keyword evidence="13" id="KW-1185">Reference proteome</keyword>
<evidence type="ECO:0000313" key="12">
    <source>
        <dbReference type="EMBL" id="MCW3804526.1"/>
    </source>
</evidence>
<comment type="subcellular location">
    <subcellularLocation>
        <location evidence="1">Cell outer membrane</location>
        <topology evidence="1">Multi-pass membrane protein</topology>
    </subcellularLocation>
</comment>
<evidence type="ECO:0000256" key="5">
    <source>
        <dbReference type="ARBA" id="ARBA00022692"/>
    </source>
</evidence>
<keyword evidence="2" id="KW-0813">Transport</keyword>
<keyword evidence="6 11" id="KW-0732">Signal</keyword>
<evidence type="ECO:0000313" key="13">
    <source>
        <dbReference type="Proteomes" id="UP001207408"/>
    </source>
</evidence>
<feature type="chain" id="PRO_5041918251" description="TonB-dependent receptor" evidence="11">
    <location>
        <begin position="23"/>
        <end position="782"/>
    </location>
</feature>
<proteinExistence type="predicted"/>
<sequence length="782" mass="88345">MKKKSIGMLLFVLSLFVTNGWAQDDESSADSTQVKKGIQKEEKNRNVMLNAENSTGPRTVNIGLPFKGDLIIGENGVPSVYYFYPTNPLAAWRKDNSLTRLGLLSFEEGALLYGKVGNPVRSFTRDASRKFKGYASINLTSNGTSRYDATFTGSLNKNGLGYILSAYKNFDRGNGINYQFTPWYDNTTMTKVGIQQKYKNGNVKLLYKMVDASIIMSNYVPLMYKGDGEFKELDNFDLGRDSYIPGNGLIPYKDPYGNIGTADISKDKYSRSISHNLYLTGEHKFSNGYNLSYTTLYQDMNSPMAVIFPLSTSIDVNANGGIGKQSVLNQLIPQSECEMFNTRIQLTKEAGKHRLRLGLHNQYYKREYEIYTGMYSMTVEANPRIYAQDRATGSITYFDGSNPENFVSSSWGNVASNTWNKTALYLSDDFSIGSRIDLGLGVRIEHQNYKDVHNQFNVSYETVPEDESELMTYEMNNKWNKVGIGNLVFKVTNNFGFLADGCYNSSWELDWDYDRDATGSIINADGLSYGRKVNPIEKETVVTKYGAGLYYNIGSKLNIVSKITGITKTNVRCTETGLYNQKAEAIYGQLAQAVRSDFGPEYYDIETIGWTTDITANPIKNFNIHFLVTLQNPKYKNYSLTYQFDDINLYGMTIPGATDTYNYSDKQVVGLSKILLEIDPSYKFYKNKMKAWFSLRYFGKQYGTALNTIKYNPWWESFGGLDYMLSRNVKLGLKVTNFLDQRGIKGDLVNSMQMTEEPAAGTGVVASAIRPRQFELSVDFKF</sequence>
<evidence type="ECO:0000256" key="8">
    <source>
        <dbReference type="ARBA" id="ARBA00023065"/>
    </source>
</evidence>
<dbReference type="SUPFAM" id="SSF56935">
    <property type="entry name" value="Porins"/>
    <property type="match status" value="1"/>
</dbReference>
<keyword evidence="5" id="KW-0812">Transmembrane</keyword>
<keyword evidence="3" id="KW-1134">Transmembrane beta strand</keyword>
<dbReference type="GO" id="GO:0009279">
    <property type="term" value="C:cell outer membrane"/>
    <property type="evidence" value="ECO:0007669"/>
    <property type="project" value="UniProtKB-SubCell"/>
</dbReference>
<keyword evidence="8" id="KW-0406">Ion transport</keyword>
<accession>A0AAE3MBQ9</accession>
<evidence type="ECO:0008006" key="14">
    <source>
        <dbReference type="Google" id="ProtNLM"/>
    </source>
</evidence>
<feature type="signal peptide" evidence="11">
    <location>
        <begin position="1"/>
        <end position="22"/>
    </location>
</feature>
<name>A0AAE3MBQ9_9BACT</name>
<dbReference type="EMBL" id="JAPDPI010000003">
    <property type="protein sequence ID" value="MCW3804526.1"/>
    <property type="molecule type" value="Genomic_DNA"/>
</dbReference>
<dbReference type="InterPro" id="IPR039426">
    <property type="entry name" value="TonB-dep_rcpt-like"/>
</dbReference>
<dbReference type="GO" id="GO:0015344">
    <property type="term" value="F:siderophore uptake transmembrane transporter activity"/>
    <property type="evidence" value="ECO:0007669"/>
    <property type="project" value="TreeGrafter"/>
</dbReference>
<dbReference type="Gene3D" id="2.40.170.20">
    <property type="entry name" value="TonB-dependent receptor, beta-barrel domain"/>
    <property type="match status" value="1"/>
</dbReference>
<protein>
    <recommendedName>
        <fullName evidence="14">TonB-dependent receptor</fullName>
    </recommendedName>
</protein>
<evidence type="ECO:0000256" key="2">
    <source>
        <dbReference type="ARBA" id="ARBA00022448"/>
    </source>
</evidence>
<evidence type="ECO:0000256" key="1">
    <source>
        <dbReference type="ARBA" id="ARBA00004571"/>
    </source>
</evidence>
<evidence type="ECO:0000256" key="10">
    <source>
        <dbReference type="ARBA" id="ARBA00023237"/>
    </source>
</evidence>
<reference evidence="12" key="1">
    <citation type="submission" date="2022-10" db="EMBL/GenBank/DDBJ databases">
        <authorList>
            <person name="Yu W.X."/>
        </authorList>
    </citation>
    <scope>NUCLEOTIDE SEQUENCE</scope>
    <source>
        <strain evidence="12">D04</strain>
    </source>
</reference>
<gene>
    <name evidence="12" type="ORF">OM074_02750</name>
</gene>
<dbReference type="PANTHER" id="PTHR32552">
    <property type="entry name" value="FERRICHROME IRON RECEPTOR-RELATED"/>
    <property type="match status" value="1"/>
</dbReference>
<evidence type="ECO:0000256" key="7">
    <source>
        <dbReference type="ARBA" id="ARBA00023004"/>
    </source>
</evidence>
<dbReference type="PANTHER" id="PTHR32552:SF89">
    <property type="entry name" value="CATECHOLATE SIDEROPHORE RECEPTOR FIU"/>
    <property type="match status" value="1"/>
</dbReference>
<dbReference type="InterPro" id="IPR036942">
    <property type="entry name" value="Beta-barrel_TonB_sf"/>
</dbReference>
<evidence type="ECO:0000256" key="6">
    <source>
        <dbReference type="ARBA" id="ARBA00022729"/>
    </source>
</evidence>